<proteinExistence type="predicted"/>
<reference evidence="2" key="1">
    <citation type="submission" date="2022-05" db="EMBL/GenBank/DDBJ databases">
        <title>Draft genome sequence of Clostridium tertium strain CP3 isolated from Peru.</title>
        <authorList>
            <person name="Hurtado R."/>
            <person name="Lima L."/>
            <person name="Sousa T."/>
            <person name="Jaiswal A.K."/>
            <person name="Tiwari S."/>
            <person name="Maturrano L."/>
            <person name="Brenig B."/>
            <person name="Azevedo V."/>
        </authorList>
    </citation>
    <scope>NUCLEOTIDE SEQUENCE</scope>
    <source>
        <strain evidence="2">CP3</strain>
    </source>
</reference>
<sequence length="256" mass="29539">MEALDRILNQVKASGINTSSSNVYKCLKCKDTTWIAGEEGYKRCECYELAHIESLWENFGVKLKDIKLLREYEPYNDSTKKAKDKAADYIRNFDEIKNTRENGFALLGQPGAGKTHIVLAIGKALLEKKISVVYMPYLEVIKELKALAMYQEDYEKLLSRYTRAKVLIIDDLFKDKVKKGRIAAELSETDLKHIYPILNYRYLNYLPTIISSECTPDMLLNLDEALGGRILETTGPRFSLTFKEDCNYRLKKFMKE</sequence>
<name>A0A9X4B4H9_9CLOT</name>
<evidence type="ECO:0000313" key="2">
    <source>
        <dbReference type="EMBL" id="MDC4242661.1"/>
    </source>
</evidence>
<dbReference type="PANTHER" id="PTHR30050:SF10">
    <property type="entry name" value="PHAGE-LIKE ELEMENT PBSX PROTEIN XKDC"/>
    <property type="match status" value="1"/>
</dbReference>
<dbReference type="AlphaFoldDB" id="A0A9X4B4H9"/>
<organism evidence="2 3">
    <name type="scientific">Clostridium tertium</name>
    <dbReference type="NCBI Taxonomy" id="1559"/>
    <lineage>
        <taxon>Bacteria</taxon>
        <taxon>Bacillati</taxon>
        <taxon>Bacillota</taxon>
        <taxon>Clostridia</taxon>
        <taxon>Eubacteriales</taxon>
        <taxon>Clostridiaceae</taxon>
        <taxon>Clostridium</taxon>
    </lineage>
</organism>
<gene>
    <name evidence="2" type="ORF">NE398_21305</name>
</gene>
<dbReference type="SUPFAM" id="SSF52540">
    <property type="entry name" value="P-loop containing nucleoside triphosphate hydrolases"/>
    <property type="match status" value="1"/>
</dbReference>
<keyword evidence="2" id="KW-0067">ATP-binding</keyword>
<dbReference type="Gene3D" id="3.40.50.300">
    <property type="entry name" value="P-loop containing nucleotide triphosphate hydrolases"/>
    <property type="match status" value="1"/>
</dbReference>
<evidence type="ECO:0000259" key="1">
    <source>
        <dbReference type="Pfam" id="PF01695"/>
    </source>
</evidence>
<evidence type="ECO:0000313" key="3">
    <source>
        <dbReference type="Proteomes" id="UP001141183"/>
    </source>
</evidence>
<protein>
    <submittedName>
        <fullName evidence="2">ATP-binding protein</fullName>
    </submittedName>
</protein>
<dbReference type="RefSeq" id="WP_272470913.1">
    <property type="nucleotide sequence ID" value="NZ_JAMRYU010000070.1"/>
</dbReference>
<accession>A0A9X4B4H9</accession>
<dbReference type="Proteomes" id="UP001141183">
    <property type="component" value="Unassembled WGS sequence"/>
</dbReference>
<dbReference type="InterPro" id="IPR027417">
    <property type="entry name" value="P-loop_NTPase"/>
</dbReference>
<dbReference type="GO" id="GO:0006260">
    <property type="term" value="P:DNA replication"/>
    <property type="evidence" value="ECO:0007669"/>
    <property type="project" value="TreeGrafter"/>
</dbReference>
<dbReference type="PANTHER" id="PTHR30050">
    <property type="entry name" value="CHROMOSOMAL REPLICATION INITIATOR PROTEIN DNAA"/>
    <property type="match status" value="1"/>
</dbReference>
<keyword evidence="2" id="KW-0547">Nucleotide-binding</keyword>
<dbReference type="CDD" id="cd00009">
    <property type="entry name" value="AAA"/>
    <property type="match status" value="1"/>
</dbReference>
<dbReference type="EMBL" id="JAMRYU010000070">
    <property type="protein sequence ID" value="MDC4242661.1"/>
    <property type="molecule type" value="Genomic_DNA"/>
</dbReference>
<keyword evidence="3" id="KW-1185">Reference proteome</keyword>
<dbReference type="Pfam" id="PF01695">
    <property type="entry name" value="IstB_IS21"/>
    <property type="match status" value="1"/>
</dbReference>
<feature type="domain" description="IstB-like ATP-binding" evidence="1">
    <location>
        <begin position="62"/>
        <end position="172"/>
    </location>
</feature>
<dbReference type="InterPro" id="IPR002611">
    <property type="entry name" value="IstB_ATP-bd"/>
</dbReference>
<dbReference type="GO" id="GO:0005524">
    <property type="term" value="F:ATP binding"/>
    <property type="evidence" value="ECO:0007669"/>
    <property type="project" value="UniProtKB-KW"/>
</dbReference>
<comment type="caution">
    <text evidence="2">The sequence shown here is derived from an EMBL/GenBank/DDBJ whole genome shotgun (WGS) entry which is preliminary data.</text>
</comment>